<evidence type="ECO:0000259" key="10">
    <source>
        <dbReference type="PROSITE" id="PS52029"/>
    </source>
</evidence>
<keyword evidence="7 9" id="KW-0573">Peptidoglycan synthesis</keyword>
<comment type="similarity">
    <text evidence="2">Belongs to the YkuD family.</text>
</comment>
<dbReference type="InterPro" id="IPR038063">
    <property type="entry name" value="Transpep_catalytic_dom"/>
</dbReference>
<feature type="active site" description="Proton donor/acceptor" evidence="9">
    <location>
        <position position="123"/>
    </location>
</feature>
<feature type="active site" description="Nucleophile" evidence="9">
    <location>
        <position position="139"/>
    </location>
</feature>
<evidence type="ECO:0000256" key="2">
    <source>
        <dbReference type="ARBA" id="ARBA00005992"/>
    </source>
</evidence>
<evidence type="ECO:0000313" key="11">
    <source>
        <dbReference type="EMBL" id="GAA0719644.1"/>
    </source>
</evidence>
<keyword evidence="8 9" id="KW-0961">Cell wall biogenesis/degradation</keyword>
<dbReference type="Pfam" id="PF01471">
    <property type="entry name" value="PG_binding_1"/>
    <property type="match status" value="1"/>
</dbReference>
<dbReference type="InterPro" id="IPR036365">
    <property type="entry name" value="PGBD-like_sf"/>
</dbReference>
<comment type="caution">
    <text evidence="11">The sequence shown here is derived from an EMBL/GenBank/DDBJ whole genome shotgun (WGS) entry which is preliminary data.</text>
</comment>
<dbReference type="Proteomes" id="UP001500339">
    <property type="component" value="Unassembled WGS sequence"/>
</dbReference>
<evidence type="ECO:0000256" key="8">
    <source>
        <dbReference type="ARBA" id="ARBA00023316"/>
    </source>
</evidence>
<accession>A0ABN1IRL8</accession>
<dbReference type="Pfam" id="PF03734">
    <property type="entry name" value="YkuD"/>
    <property type="match status" value="1"/>
</dbReference>
<dbReference type="InterPro" id="IPR050979">
    <property type="entry name" value="LD-transpeptidase"/>
</dbReference>
<evidence type="ECO:0000256" key="3">
    <source>
        <dbReference type="ARBA" id="ARBA00022676"/>
    </source>
</evidence>
<name>A0ABN1IRL8_9CLOT</name>
<keyword evidence="3" id="KW-0328">Glycosyltransferase</keyword>
<dbReference type="PANTHER" id="PTHR30582:SF24">
    <property type="entry name" value="L,D-TRANSPEPTIDASE ERFK_SRFK-RELATED"/>
    <property type="match status" value="1"/>
</dbReference>
<evidence type="ECO:0000256" key="5">
    <source>
        <dbReference type="ARBA" id="ARBA00022801"/>
    </source>
</evidence>
<dbReference type="InterPro" id="IPR036366">
    <property type="entry name" value="PGBDSf"/>
</dbReference>
<keyword evidence="6 9" id="KW-0133">Cell shape</keyword>
<keyword evidence="4" id="KW-0808">Transferase</keyword>
<organism evidence="11 12">
    <name type="scientific">Clostridium malenominatum</name>
    <dbReference type="NCBI Taxonomy" id="1539"/>
    <lineage>
        <taxon>Bacteria</taxon>
        <taxon>Bacillati</taxon>
        <taxon>Bacillota</taxon>
        <taxon>Clostridia</taxon>
        <taxon>Eubacteriales</taxon>
        <taxon>Clostridiaceae</taxon>
        <taxon>Clostridium</taxon>
    </lineage>
</organism>
<evidence type="ECO:0000313" key="12">
    <source>
        <dbReference type="Proteomes" id="UP001500339"/>
    </source>
</evidence>
<dbReference type="Gene3D" id="2.40.440.10">
    <property type="entry name" value="L,D-transpeptidase catalytic domain-like"/>
    <property type="match status" value="1"/>
</dbReference>
<dbReference type="SUPFAM" id="SSF47090">
    <property type="entry name" value="PGBD-like"/>
    <property type="match status" value="1"/>
</dbReference>
<dbReference type="CDD" id="cd16913">
    <property type="entry name" value="YkuD_like"/>
    <property type="match status" value="1"/>
</dbReference>
<dbReference type="InterPro" id="IPR002477">
    <property type="entry name" value="Peptidoglycan-bd-like"/>
</dbReference>
<feature type="domain" description="L,D-TPase catalytic" evidence="10">
    <location>
        <begin position="52"/>
        <end position="163"/>
    </location>
</feature>
<comment type="pathway">
    <text evidence="1 9">Cell wall biogenesis; peptidoglycan biosynthesis.</text>
</comment>
<dbReference type="Gene3D" id="1.10.101.10">
    <property type="entry name" value="PGBD-like superfamily/PGBD"/>
    <property type="match status" value="1"/>
</dbReference>
<dbReference type="RefSeq" id="WP_343766905.1">
    <property type="nucleotide sequence ID" value="NZ_BAAACF010000001.1"/>
</dbReference>
<sequence length="244" mass="28016">MCIKLRTGGASHIRKFKKTSVVILLIYFLFAFKGVKAEKAMNLKVKSPRVAYNILIDISEFKLYLISKKTNEVIKTYPIASGKKETPSPYGTWTITEKSSNWGKGFGSRWLGLNVPWGRYGIHGTNRPESINNPLSHGCIRMNNKDVEDLYKYVNVGTVVVIYGGPYNMHWYSFRTLAPGDKGADVLEVQRVLMNKKYYTGSLNGVYSEYMKSKILKFKKENNLRYTHFLDKEFYNALGMEPFE</sequence>
<keyword evidence="5" id="KW-0378">Hydrolase</keyword>
<reference evidence="11 12" key="1">
    <citation type="journal article" date="2019" name="Int. J. Syst. Evol. Microbiol.">
        <title>The Global Catalogue of Microorganisms (GCM) 10K type strain sequencing project: providing services to taxonomists for standard genome sequencing and annotation.</title>
        <authorList>
            <consortium name="The Broad Institute Genomics Platform"/>
            <consortium name="The Broad Institute Genome Sequencing Center for Infectious Disease"/>
            <person name="Wu L."/>
            <person name="Ma J."/>
        </authorList>
    </citation>
    <scope>NUCLEOTIDE SEQUENCE [LARGE SCALE GENOMIC DNA]</scope>
    <source>
        <strain evidence="11 12">JCM 1405</strain>
    </source>
</reference>
<evidence type="ECO:0000256" key="7">
    <source>
        <dbReference type="ARBA" id="ARBA00022984"/>
    </source>
</evidence>
<dbReference type="SUPFAM" id="SSF141523">
    <property type="entry name" value="L,D-transpeptidase catalytic domain-like"/>
    <property type="match status" value="1"/>
</dbReference>
<dbReference type="InterPro" id="IPR005490">
    <property type="entry name" value="LD_TPept_cat_dom"/>
</dbReference>
<dbReference type="PROSITE" id="PS52029">
    <property type="entry name" value="LD_TPASE"/>
    <property type="match status" value="1"/>
</dbReference>
<dbReference type="EMBL" id="BAAACF010000001">
    <property type="protein sequence ID" value="GAA0719644.1"/>
    <property type="molecule type" value="Genomic_DNA"/>
</dbReference>
<protein>
    <submittedName>
        <fullName evidence="11">L,D-transpeptidase family protein</fullName>
    </submittedName>
</protein>
<evidence type="ECO:0000256" key="6">
    <source>
        <dbReference type="ARBA" id="ARBA00022960"/>
    </source>
</evidence>
<keyword evidence="12" id="KW-1185">Reference proteome</keyword>
<gene>
    <name evidence="11" type="ORF">GCM10008905_07960</name>
</gene>
<evidence type="ECO:0000256" key="9">
    <source>
        <dbReference type="PROSITE-ProRule" id="PRU01373"/>
    </source>
</evidence>
<dbReference type="PANTHER" id="PTHR30582">
    <property type="entry name" value="L,D-TRANSPEPTIDASE"/>
    <property type="match status" value="1"/>
</dbReference>
<proteinExistence type="inferred from homology"/>
<evidence type="ECO:0000256" key="4">
    <source>
        <dbReference type="ARBA" id="ARBA00022679"/>
    </source>
</evidence>
<evidence type="ECO:0000256" key="1">
    <source>
        <dbReference type="ARBA" id="ARBA00004752"/>
    </source>
</evidence>